<dbReference type="EMBL" id="PDUD01000038">
    <property type="protein sequence ID" value="PHN02683.1"/>
    <property type="molecule type" value="Genomic_DNA"/>
</dbReference>
<proteinExistence type="predicted"/>
<dbReference type="AlphaFoldDB" id="A0A2D0N4I0"/>
<name>A0A2D0N4I0_FLAN2</name>
<gene>
    <name evidence="1" type="ORF">CRP01_31310</name>
</gene>
<evidence type="ECO:0000313" key="1">
    <source>
        <dbReference type="EMBL" id="PHN02683.1"/>
    </source>
</evidence>
<keyword evidence="2" id="KW-1185">Reference proteome</keyword>
<sequence>MLCLPLSLAAVTIEGQVRNFTFPEVMFNLLFGRFHLFMDDEIILPDAAGNFRYELEVDEIRFAQLKFKDKTIQLFLDPAAERLIVELDYAADDLALRFSGDSAAENTFINQRLYPNYHDKLRTLLPEQSSNPDAVDHFATEEETVEVDQLNEIRDQISEANYELLRREISAYYLTIRLQAGNNIGWRNHEEYEAHWMMRSEELGKLIDCQSANKFAPYFNHLIHTYYDHLRIKYYYLRSPADSTLWQQRFGVNSEAALADLKRNDKYNVDLYAIGKAGFCEAIFEKLLSNRIFRSQRDGDYENLIRIYEAFEEQFPESKYLPVLKAGMERI</sequence>
<dbReference type="Proteomes" id="UP000223913">
    <property type="component" value="Unassembled WGS sequence"/>
</dbReference>
<organism evidence="1 2">
    <name type="scientific">Flavilitoribacter nigricans (strain ATCC 23147 / DSM 23189 / NBRC 102662 / NCIMB 1420 / SS-2)</name>
    <name type="common">Lewinella nigricans</name>
    <dbReference type="NCBI Taxonomy" id="1122177"/>
    <lineage>
        <taxon>Bacteria</taxon>
        <taxon>Pseudomonadati</taxon>
        <taxon>Bacteroidota</taxon>
        <taxon>Saprospiria</taxon>
        <taxon>Saprospirales</taxon>
        <taxon>Lewinellaceae</taxon>
        <taxon>Flavilitoribacter</taxon>
    </lineage>
</organism>
<reference evidence="1 2" key="1">
    <citation type="submission" date="2017-10" db="EMBL/GenBank/DDBJ databases">
        <title>The draft genome sequence of Lewinella nigricans NBRC 102662.</title>
        <authorList>
            <person name="Wang K."/>
        </authorList>
    </citation>
    <scope>NUCLEOTIDE SEQUENCE [LARGE SCALE GENOMIC DNA]</scope>
    <source>
        <strain evidence="1 2">NBRC 102662</strain>
    </source>
</reference>
<comment type="caution">
    <text evidence="1">The sequence shown here is derived from an EMBL/GenBank/DDBJ whole genome shotgun (WGS) entry which is preliminary data.</text>
</comment>
<accession>A0A2D0N4I0</accession>
<evidence type="ECO:0000313" key="2">
    <source>
        <dbReference type="Proteomes" id="UP000223913"/>
    </source>
</evidence>
<evidence type="ECO:0008006" key="3">
    <source>
        <dbReference type="Google" id="ProtNLM"/>
    </source>
</evidence>
<protein>
    <recommendedName>
        <fullName evidence="3">DUF4369 domain-containing protein</fullName>
    </recommendedName>
</protein>